<evidence type="ECO:0000256" key="1">
    <source>
        <dbReference type="ARBA" id="ARBA00000085"/>
    </source>
</evidence>
<dbReference type="InterPro" id="IPR036890">
    <property type="entry name" value="HATPase_C_sf"/>
</dbReference>
<feature type="domain" description="Histidine kinase" evidence="18">
    <location>
        <begin position="555"/>
        <end position="776"/>
    </location>
</feature>
<evidence type="ECO:0000256" key="13">
    <source>
        <dbReference type="ARBA" id="ARBA00023136"/>
    </source>
</evidence>
<dbReference type="PANTHER" id="PTHR45339:SF1">
    <property type="entry name" value="HYBRID SIGNAL TRANSDUCTION HISTIDINE KINASE J"/>
    <property type="match status" value="1"/>
</dbReference>
<feature type="domain" description="PAS" evidence="20">
    <location>
        <begin position="190"/>
        <end position="216"/>
    </location>
</feature>
<evidence type="ECO:0000256" key="4">
    <source>
        <dbReference type="ARBA" id="ARBA00022475"/>
    </source>
</evidence>
<dbReference type="InterPro" id="IPR001610">
    <property type="entry name" value="PAC"/>
</dbReference>
<evidence type="ECO:0000256" key="5">
    <source>
        <dbReference type="ARBA" id="ARBA00022553"/>
    </source>
</evidence>
<dbReference type="RefSeq" id="WP_095833958.1">
    <property type="nucleotide sequence ID" value="NZ_CP014137.1"/>
</dbReference>
<dbReference type="Gene3D" id="1.10.287.130">
    <property type="match status" value="1"/>
</dbReference>
<evidence type="ECO:0000259" key="22">
    <source>
        <dbReference type="PROSITE" id="PS50894"/>
    </source>
</evidence>
<dbReference type="Pfam" id="PF00512">
    <property type="entry name" value="HisKA"/>
    <property type="match status" value="1"/>
</dbReference>
<dbReference type="InterPro" id="IPR005467">
    <property type="entry name" value="His_kinase_dom"/>
</dbReference>
<keyword evidence="6" id="KW-0808">Transferase</keyword>
<feature type="modified residue" description="4-aspartylphosphate" evidence="17">
    <location>
        <position position="986"/>
    </location>
</feature>
<evidence type="ECO:0000256" key="10">
    <source>
        <dbReference type="ARBA" id="ARBA00022840"/>
    </source>
</evidence>
<dbReference type="SUPFAM" id="SSF55785">
    <property type="entry name" value="PYP-like sensor domain (PAS domain)"/>
    <property type="match status" value="4"/>
</dbReference>
<keyword evidence="10" id="KW-0067">ATP-binding</keyword>
<evidence type="ECO:0000256" key="14">
    <source>
        <dbReference type="ARBA" id="ARBA00064003"/>
    </source>
</evidence>
<evidence type="ECO:0000256" key="12">
    <source>
        <dbReference type="ARBA" id="ARBA00023012"/>
    </source>
</evidence>
<evidence type="ECO:0000256" key="16">
    <source>
        <dbReference type="PROSITE-ProRule" id="PRU00110"/>
    </source>
</evidence>
<dbReference type="Gene3D" id="1.20.120.160">
    <property type="entry name" value="HPT domain"/>
    <property type="match status" value="1"/>
</dbReference>
<dbReference type="FunFam" id="1.10.287.130:FF:000002">
    <property type="entry name" value="Two-component osmosensing histidine kinase"/>
    <property type="match status" value="1"/>
</dbReference>
<keyword evidence="5 17" id="KW-0597">Phosphoprotein</keyword>
<keyword evidence="12" id="KW-0902">Two-component regulatory system</keyword>
<feature type="domain" description="Response regulatory" evidence="19">
    <location>
        <begin position="935"/>
        <end position="1053"/>
    </location>
</feature>
<comment type="caution">
    <text evidence="17">Lacks conserved residue(s) required for the propagation of feature annotation.</text>
</comment>
<keyword evidence="13" id="KW-0472">Membrane</keyword>
<dbReference type="Pfam" id="PF13426">
    <property type="entry name" value="PAS_9"/>
    <property type="match status" value="2"/>
</dbReference>
<dbReference type="InterPro" id="IPR003594">
    <property type="entry name" value="HATPase_dom"/>
</dbReference>
<dbReference type="CDD" id="cd17546">
    <property type="entry name" value="REC_hyHK_CKI1_RcsC-like"/>
    <property type="match status" value="1"/>
</dbReference>
<dbReference type="CDD" id="cd16922">
    <property type="entry name" value="HATPase_EvgS-ArcB-TorS-like"/>
    <property type="match status" value="1"/>
</dbReference>
<dbReference type="Pfam" id="PF00072">
    <property type="entry name" value="Response_reg"/>
    <property type="match status" value="1"/>
</dbReference>
<dbReference type="GO" id="GO:0005524">
    <property type="term" value="F:ATP binding"/>
    <property type="evidence" value="ECO:0007669"/>
    <property type="project" value="UniProtKB-KW"/>
</dbReference>
<dbReference type="FunFam" id="3.30.565.10:FF:000010">
    <property type="entry name" value="Sensor histidine kinase RcsC"/>
    <property type="match status" value="1"/>
</dbReference>
<evidence type="ECO:0000256" key="17">
    <source>
        <dbReference type="PROSITE-ProRule" id="PRU00169"/>
    </source>
</evidence>
<dbReference type="PROSITE" id="PS50113">
    <property type="entry name" value="PAC"/>
    <property type="match status" value="2"/>
</dbReference>
<dbReference type="Proteomes" id="UP000285972">
    <property type="component" value="Unassembled WGS sequence"/>
</dbReference>
<keyword evidence="8" id="KW-0547">Nucleotide-binding</keyword>
<comment type="catalytic activity">
    <reaction evidence="1">
        <text>ATP + protein L-histidine = ADP + protein N-phospho-L-histidine.</text>
        <dbReference type="EC" id="2.7.13.3"/>
    </reaction>
</comment>
<dbReference type="PROSITE" id="PS50109">
    <property type="entry name" value="HIS_KIN"/>
    <property type="match status" value="1"/>
</dbReference>
<evidence type="ECO:0000256" key="6">
    <source>
        <dbReference type="ARBA" id="ARBA00022679"/>
    </source>
</evidence>
<dbReference type="InterPro" id="IPR000014">
    <property type="entry name" value="PAS"/>
</dbReference>
<dbReference type="SUPFAM" id="SSF47226">
    <property type="entry name" value="Histidine-containing phosphotransfer domain, HPT domain"/>
    <property type="match status" value="1"/>
</dbReference>
<dbReference type="CDD" id="cd00130">
    <property type="entry name" value="PAS"/>
    <property type="match status" value="2"/>
</dbReference>
<dbReference type="InterPro" id="IPR001789">
    <property type="entry name" value="Sig_transdc_resp-reg_receiver"/>
</dbReference>
<dbReference type="Pfam" id="PF01627">
    <property type="entry name" value="Hpt"/>
    <property type="match status" value="1"/>
</dbReference>
<dbReference type="PRINTS" id="PR00344">
    <property type="entry name" value="BCTRLSENSOR"/>
</dbReference>
<dbReference type="SMART" id="SM00091">
    <property type="entry name" value="PAS"/>
    <property type="match status" value="3"/>
</dbReference>
<dbReference type="PANTHER" id="PTHR45339">
    <property type="entry name" value="HYBRID SIGNAL TRANSDUCTION HISTIDINE KINASE J"/>
    <property type="match status" value="1"/>
</dbReference>
<dbReference type="SMART" id="SM00388">
    <property type="entry name" value="HisKA"/>
    <property type="match status" value="1"/>
</dbReference>
<evidence type="ECO:0000256" key="7">
    <source>
        <dbReference type="ARBA" id="ARBA00022692"/>
    </source>
</evidence>
<evidence type="ECO:0000256" key="11">
    <source>
        <dbReference type="ARBA" id="ARBA00022989"/>
    </source>
</evidence>
<dbReference type="AlphaFoldDB" id="A0AAE8ERK5"/>
<evidence type="ECO:0000256" key="8">
    <source>
        <dbReference type="ARBA" id="ARBA00022741"/>
    </source>
</evidence>
<evidence type="ECO:0000259" key="18">
    <source>
        <dbReference type="PROSITE" id="PS50109"/>
    </source>
</evidence>
<feature type="modified residue" description="Phosphohistidine" evidence="16">
    <location>
        <position position="1127"/>
    </location>
</feature>
<evidence type="ECO:0000256" key="2">
    <source>
        <dbReference type="ARBA" id="ARBA00004651"/>
    </source>
</evidence>
<keyword evidence="4" id="KW-1003">Cell membrane</keyword>
<dbReference type="Pfam" id="PF12860">
    <property type="entry name" value="PAS_7"/>
    <property type="match status" value="1"/>
</dbReference>
<keyword evidence="9" id="KW-0418">Kinase</keyword>
<dbReference type="PROSITE" id="PS50110">
    <property type="entry name" value="RESPONSE_REGULATORY"/>
    <property type="match status" value="2"/>
</dbReference>
<dbReference type="InterPro" id="IPR004358">
    <property type="entry name" value="Sig_transdc_His_kin-like_C"/>
</dbReference>
<dbReference type="InterPro" id="IPR000700">
    <property type="entry name" value="PAS-assoc_C"/>
</dbReference>
<reference evidence="23 24" key="1">
    <citation type="submission" date="2016-09" db="EMBL/GenBank/DDBJ databases">
        <authorList>
            <person name="Doonan J."/>
            <person name="Pachebat J.A."/>
            <person name="Golyshin P.N."/>
            <person name="Denman S."/>
            <person name="Mcdonald J.E."/>
        </authorList>
    </citation>
    <scope>NUCLEOTIDE SEQUENCE [LARGE SCALE GENOMIC DNA]</scope>
    <source>
        <strain evidence="23 24">FRB141</strain>
    </source>
</reference>
<comment type="caution">
    <text evidence="23">The sequence shown here is derived from an EMBL/GenBank/DDBJ whole genome shotgun (WGS) entry which is preliminary data.</text>
</comment>
<dbReference type="SMART" id="SM00387">
    <property type="entry name" value="HATPase_c"/>
    <property type="match status" value="1"/>
</dbReference>
<comment type="subcellular location">
    <subcellularLocation>
        <location evidence="2">Cell membrane</location>
        <topology evidence="2">Multi-pass membrane protein</topology>
    </subcellularLocation>
</comment>
<dbReference type="Gene3D" id="3.30.450.20">
    <property type="entry name" value="PAS domain"/>
    <property type="match status" value="4"/>
</dbReference>
<dbReference type="InterPro" id="IPR003661">
    <property type="entry name" value="HisK_dim/P_dom"/>
</dbReference>
<keyword evidence="7" id="KW-0812">Transmembrane</keyword>
<evidence type="ECO:0000256" key="15">
    <source>
        <dbReference type="ARBA" id="ARBA00068150"/>
    </source>
</evidence>
<dbReference type="PROSITE" id="PS50894">
    <property type="entry name" value="HPT"/>
    <property type="match status" value="1"/>
</dbReference>
<accession>A0AAE8ERK5</accession>
<feature type="domain" description="PAC" evidence="21">
    <location>
        <begin position="366"/>
        <end position="417"/>
    </location>
</feature>
<evidence type="ECO:0000259" key="21">
    <source>
        <dbReference type="PROSITE" id="PS50113"/>
    </source>
</evidence>
<dbReference type="SUPFAM" id="SSF52172">
    <property type="entry name" value="CheY-like"/>
    <property type="match status" value="2"/>
</dbReference>
<evidence type="ECO:0000259" key="20">
    <source>
        <dbReference type="PROSITE" id="PS50112"/>
    </source>
</evidence>
<dbReference type="InterPro" id="IPR035965">
    <property type="entry name" value="PAS-like_dom_sf"/>
</dbReference>
<dbReference type="PROSITE" id="PS50112">
    <property type="entry name" value="PAS"/>
    <property type="match status" value="1"/>
</dbReference>
<dbReference type="InterPro" id="IPR011006">
    <property type="entry name" value="CheY-like_superfamily"/>
</dbReference>
<dbReference type="CDD" id="cd00082">
    <property type="entry name" value="HisKA"/>
    <property type="match status" value="1"/>
</dbReference>
<dbReference type="EC" id="2.7.13.3" evidence="3"/>
<evidence type="ECO:0000259" key="19">
    <source>
        <dbReference type="PROSITE" id="PS50110"/>
    </source>
</evidence>
<keyword evidence="11" id="KW-1133">Transmembrane helix</keyword>
<dbReference type="Pfam" id="PF02518">
    <property type="entry name" value="HATPase_c"/>
    <property type="match status" value="1"/>
</dbReference>
<dbReference type="SMART" id="SM00086">
    <property type="entry name" value="PAC"/>
    <property type="match status" value="2"/>
</dbReference>
<dbReference type="EMBL" id="MJLX01000006">
    <property type="protein sequence ID" value="RLM28519.1"/>
    <property type="molecule type" value="Genomic_DNA"/>
</dbReference>
<dbReference type="SUPFAM" id="SSF55874">
    <property type="entry name" value="ATPase domain of HSP90 chaperone/DNA topoisomerase II/histidine kinase"/>
    <property type="match status" value="1"/>
</dbReference>
<dbReference type="SMART" id="SM00448">
    <property type="entry name" value="REC"/>
    <property type="match status" value="1"/>
</dbReference>
<dbReference type="NCBIfam" id="TIGR00229">
    <property type="entry name" value="sensory_box"/>
    <property type="match status" value="1"/>
</dbReference>
<gene>
    <name evidence="23" type="ORF">BIY26_04140</name>
</gene>
<dbReference type="SUPFAM" id="SSF47384">
    <property type="entry name" value="Homodimeric domain of signal transducing histidine kinase"/>
    <property type="match status" value="1"/>
</dbReference>
<sequence length="1278" mass="141591">MSAFWWGIATSAAITLLLAALYRYGLRRGDLAGMSQMVGMMRLRSDAACLLRPDGRVIWVNQAYGEITGFGRQELADCHWLDFLNRQVTDNAPLTAIENAMSGRSELRIDLMFRLANGAERCMIVELHPLRQLANRFIPRLSRRRFTGYLVVQVDIDQQRRERKMTQLALRDRQAVLDILDRYAIVSETDLRGHITKVNDRFLEVSGYRADEVIGRHHSMFKSGIHDRSFWRNMWSTIARGNIWHGEICNHAKDGSLYWLDSVIAPMLGASGRPVKYMSIRTDITPLKLSLDMLERTGKIAGVGGWYYTPESKTLYLTKGARNLLGLSDSLMHLNRVQTLMQRLMRQQWPAYRDLIRHTMESGEPFTQEMQITLMDGRTRWVNLSGEVEYLHGKLYRLVGAIQDVSAQVEARLRTESSERLLRSAIDALDEAFALYDADSRLVLCNYRYQNMFGDKSQQIQPGISVEEVIQLAVEVDISTDAGDIENWRQQQLNLWRQHEHHQQVKLNNGRWIKRVGVTTVDGMRVLFWIDVTDLHQALENADAASRSKSRFLANMSHEIRTPMNAIMGMMQLVEHTAINAEQRDLLHKMERAARSLLDILNDILDFSKVEAGMMPLDTEPFKLADLLTDVSTILSGTLGGKRLELVYELAPGIPPLLLGDALRLKQILINLGGNAVKFTARGEVRIQLRQLQRGEQGVLLEFAVQDSGIGIDADAIAYIFTGFSQAEASISRRYGGTGLGLAISHRLVALMGGQLQVQSEAGRGSRFWFQIWLQPVKNISGEMVETASVTAHQDGDLAANGKLARENERALLLEPHPVSRTAIGKLLENYGGWQVVACGDITSAQAKLDAGPQPVLALLSVDTPDYRQLLARLRTEPNPPAILLLSSTPCPPRDGLPMLCKPLTFSMIASAIQGKYRQESSNTPTQQHRLAGLRLLLVEDNEINQDVAIRLLAREGAQVSVVGNGLQSIQALDAAPDAYDLVLMDMQMPVMDGLQATQAIRSETRFARLPIVAMTANAMQSDREACLAAGMNGHIGKPFHMEELIDIILRHIGRVVTAATALVAPEAPSTAPAVLDSADALQRLGQDRGFYIQLLRDFAPAAQRLTQRIVRALAEGRLAEAGDAAHQLKSTAAATGARLLMAGCAAIEQNVRDGEDRPALERLAAALPATLTRALAAQQAWLRQHGETNEAYANTPAPADDGVAATDNNALAQALTELADALQNSDMAAFDLFDALLARHRARLGPQAQPLSDAMNAFDTDAALAIIQELQLAQTRR</sequence>
<dbReference type="InterPro" id="IPR008207">
    <property type="entry name" value="Sig_transdc_His_kin_Hpt_dom"/>
</dbReference>
<evidence type="ECO:0000256" key="3">
    <source>
        <dbReference type="ARBA" id="ARBA00012438"/>
    </source>
</evidence>
<evidence type="ECO:0000256" key="9">
    <source>
        <dbReference type="ARBA" id="ARBA00022777"/>
    </source>
</evidence>
<dbReference type="GO" id="GO:0000155">
    <property type="term" value="F:phosphorelay sensor kinase activity"/>
    <property type="evidence" value="ECO:0007669"/>
    <property type="project" value="InterPro"/>
</dbReference>
<feature type="domain" description="PAC" evidence="21">
    <location>
        <begin position="244"/>
        <end position="296"/>
    </location>
</feature>
<dbReference type="GO" id="GO:0005886">
    <property type="term" value="C:plasma membrane"/>
    <property type="evidence" value="ECO:0007669"/>
    <property type="project" value="UniProtKB-SubCell"/>
</dbReference>
<dbReference type="InterPro" id="IPR036097">
    <property type="entry name" value="HisK_dim/P_sf"/>
</dbReference>
<dbReference type="Gene3D" id="3.40.50.2300">
    <property type="match status" value="1"/>
</dbReference>
<feature type="domain" description="Response regulatory" evidence="19">
    <location>
        <begin position="810"/>
        <end position="917"/>
    </location>
</feature>
<evidence type="ECO:0000313" key="24">
    <source>
        <dbReference type="Proteomes" id="UP000285972"/>
    </source>
</evidence>
<name>A0AAE8ERK5_9GAMM</name>
<dbReference type="InterPro" id="IPR036641">
    <property type="entry name" value="HPT_dom_sf"/>
</dbReference>
<dbReference type="KEGG" id="bgj:AWC36_06365"/>
<organism evidence="23 24">
    <name type="scientific">Brenneria goodwinii</name>
    <dbReference type="NCBI Taxonomy" id="1109412"/>
    <lineage>
        <taxon>Bacteria</taxon>
        <taxon>Pseudomonadati</taxon>
        <taxon>Pseudomonadota</taxon>
        <taxon>Gammaproteobacteria</taxon>
        <taxon>Enterobacterales</taxon>
        <taxon>Pectobacteriaceae</taxon>
        <taxon>Brenneria</taxon>
    </lineage>
</organism>
<protein>
    <recommendedName>
        <fullName evidence="15">Sensory/regulatory protein RpfC</fullName>
        <ecNumber evidence="3">2.7.13.3</ecNumber>
    </recommendedName>
</protein>
<dbReference type="InterPro" id="IPR013656">
    <property type="entry name" value="PAS_4"/>
</dbReference>
<dbReference type="Pfam" id="PF08448">
    <property type="entry name" value="PAS_4"/>
    <property type="match status" value="1"/>
</dbReference>
<evidence type="ECO:0000313" key="23">
    <source>
        <dbReference type="EMBL" id="RLM28519.1"/>
    </source>
</evidence>
<dbReference type="Gene3D" id="3.30.565.10">
    <property type="entry name" value="Histidine kinase-like ATPase, C-terminal domain"/>
    <property type="match status" value="1"/>
</dbReference>
<feature type="domain" description="HPt" evidence="22">
    <location>
        <begin position="1088"/>
        <end position="1182"/>
    </location>
</feature>
<proteinExistence type="predicted"/>
<dbReference type="GeneID" id="70906405"/>
<comment type="subunit">
    <text evidence="14">At low DSF concentrations, interacts with RpfF.</text>
</comment>